<comment type="caution">
    <text evidence="2">The sequence shown here is derived from an EMBL/GenBank/DDBJ whole genome shotgun (WGS) entry which is preliminary data.</text>
</comment>
<keyword evidence="3" id="KW-1185">Reference proteome</keyword>
<evidence type="ECO:0000313" key="2">
    <source>
        <dbReference type="EMBL" id="MET3581333.1"/>
    </source>
</evidence>
<sequence>MEIASTMPLAAMELLPDATAAGLDINIAAAAGTGYMKPAVKEAPSVATNKMTAHKTMSTTAGSEPAQLAQNIQNMRTGNNGDAGNPAAPTEAVKEFHLYEYMDESAKRGAGGGDPSTLFDSTMRSLGGMVESAQGAMGSRPSGNAQAPAENDAGGNSPPSRKMAEADMQHLLDQYVSASWALFGASLATNSVSAAASSVNTLIKQQ</sequence>
<dbReference type="Proteomes" id="UP001549204">
    <property type="component" value="Unassembled WGS sequence"/>
</dbReference>
<gene>
    <name evidence="2" type="ORF">ABID19_004379</name>
</gene>
<evidence type="ECO:0000313" key="3">
    <source>
        <dbReference type="Proteomes" id="UP001549204"/>
    </source>
</evidence>
<protein>
    <recommendedName>
        <fullName evidence="4">Nodulation protein NolB</fullName>
    </recommendedName>
</protein>
<evidence type="ECO:0000256" key="1">
    <source>
        <dbReference type="SAM" id="MobiDB-lite"/>
    </source>
</evidence>
<name>A0ABV2GSR8_9HYPH</name>
<proteinExistence type="predicted"/>
<reference evidence="2 3" key="1">
    <citation type="submission" date="2024-06" db="EMBL/GenBank/DDBJ databases">
        <title>Genomic Encyclopedia of Type Strains, Phase IV (KMG-IV): sequencing the most valuable type-strain genomes for metagenomic binning, comparative biology and taxonomic classification.</title>
        <authorList>
            <person name="Goeker M."/>
        </authorList>
    </citation>
    <scope>NUCLEOTIDE SEQUENCE [LARGE SCALE GENOMIC DNA]</scope>
    <source>
        <strain evidence="2 3">DSM 100022</strain>
    </source>
</reference>
<feature type="region of interest" description="Disordered" evidence="1">
    <location>
        <begin position="133"/>
        <end position="163"/>
    </location>
</feature>
<organism evidence="2 3">
    <name type="scientific">Mesorhizobium robiniae</name>
    <dbReference type="NCBI Taxonomy" id="559315"/>
    <lineage>
        <taxon>Bacteria</taxon>
        <taxon>Pseudomonadati</taxon>
        <taxon>Pseudomonadota</taxon>
        <taxon>Alphaproteobacteria</taxon>
        <taxon>Hyphomicrobiales</taxon>
        <taxon>Phyllobacteriaceae</taxon>
        <taxon>Mesorhizobium</taxon>
    </lineage>
</organism>
<dbReference type="RefSeq" id="WP_354492981.1">
    <property type="nucleotide sequence ID" value="NZ_JBEPMC010000007.1"/>
</dbReference>
<dbReference type="EMBL" id="JBEPMC010000007">
    <property type="protein sequence ID" value="MET3581333.1"/>
    <property type="molecule type" value="Genomic_DNA"/>
</dbReference>
<evidence type="ECO:0008006" key="4">
    <source>
        <dbReference type="Google" id="ProtNLM"/>
    </source>
</evidence>
<accession>A0ABV2GSR8</accession>